<dbReference type="PANTHER" id="PTHR48055:SF55">
    <property type="entry name" value="PROTEIN KINASE DOMAIN-CONTAINING PROTEIN"/>
    <property type="match status" value="1"/>
</dbReference>
<dbReference type="PROSITE" id="PS50011">
    <property type="entry name" value="PROTEIN_KINASE_DOM"/>
    <property type="match status" value="1"/>
</dbReference>
<dbReference type="InterPro" id="IPR011009">
    <property type="entry name" value="Kinase-like_dom_sf"/>
</dbReference>
<feature type="domain" description="Protein kinase" evidence="1">
    <location>
        <begin position="1"/>
        <end position="97"/>
    </location>
</feature>
<dbReference type="PANTHER" id="PTHR48055">
    <property type="entry name" value="LEUCINE-RICH REPEAT RECEPTOR PROTEIN KINASE EMS1"/>
    <property type="match status" value="1"/>
</dbReference>
<dbReference type="SUPFAM" id="SSF56112">
    <property type="entry name" value="Protein kinase-like (PK-like)"/>
    <property type="match status" value="1"/>
</dbReference>
<organism evidence="2 3">
    <name type="scientific">Morella rubra</name>
    <name type="common">Chinese bayberry</name>
    <dbReference type="NCBI Taxonomy" id="262757"/>
    <lineage>
        <taxon>Eukaryota</taxon>
        <taxon>Viridiplantae</taxon>
        <taxon>Streptophyta</taxon>
        <taxon>Embryophyta</taxon>
        <taxon>Tracheophyta</taxon>
        <taxon>Spermatophyta</taxon>
        <taxon>Magnoliopsida</taxon>
        <taxon>eudicotyledons</taxon>
        <taxon>Gunneridae</taxon>
        <taxon>Pentapetalae</taxon>
        <taxon>rosids</taxon>
        <taxon>fabids</taxon>
        <taxon>Fagales</taxon>
        <taxon>Myricaceae</taxon>
        <taxon>Morella</taxon>
    </lineage>
</organism>
<dbReference type="Pfam" id="PF07714">
    <property type="entry name" value="PK_Tyr_Ser-Thr"/>
    <property type="match status" value="1"/>
</dbReference>
<dbReference type="Proteomes" id="UP000516437">
    <property type="component" value="Chromosome 4"/>
</dbReference>
<dbReference type="EMBL" id="RXIC02000022">
    <property type="protein sequence ID" value="KAB1215793.1"/>
    <property type="molecule type" value="Genomic_DNA"/>
</dbReference>
<dbReference type="OrthoDB" id="1103805at2759"/>
<dbReference type="Gene3D" id="1.10.510.10">
    <property type="entry name" value="Transferase(Phosphotransferase) domain 1"/>
    <property type="match status" value="1"/>
</dbReference>
<dbReference type="GO" id="GO:0016020">
    <property type="term" value="C:membrane"/>
    <property type="evidence" value="ECO:0007669"/>
    <property type="project" value="TreeGrafter"/>
</dbReference>
<accession>A0A6A1VSJ9</accession>
<reference evidence="2 3" key="1">
    <citation type="journal article" date="2019" name="Plant Biotechnol. J.">
        <title>The red bayberry genome and genetic basis of sex determination.</title>
        <authorList>
            <person name="Jia H.M."/>
            <person name="Jia H.J."/>
            <person name="Cai Q.L."/>
            <person name="Wang Y."/>
            <person name="Zhao H.B."/>
            <person name="Yang W.F."/>
            <person name="Wang G.Y."/>
            <person name="Li Y.H."/>
            <person name="Zhan D.L."/>
            <person name="Shen Y.T."/>
            <person name="Niu Q.F."/>
            <person name="Chang L."/>
            <person name="Qiu J."/>
            <person name="Zhao L."/>
            <person name="Xie H.B."/>
            <person name="Fu W.Y."/>
            <person name="Jin J."/>
            <person name="Li X.W."/>
            <person name="Jiao Y."/>
            <person name="Zhou C.C."/>
            <person name="Tu T."/>
            <person name="Chai C.Y."/>
            <person name="Gao J.L."/>
            <person name="Fan L.J."/>
            <person name="van de Weg E."/>
            <person name="Wang J.Y."/>
            <person name="Gao Z.S."/>
        </authorList>
    </citation>
    <scope>NUCLEOTIDE SEQUENCE [LARGE SCALE GENOMIC DNA]</scope>
    <source>
        <tissue evidence="2">Leaves</tissue>
    </source>
</reference>
<dbReference type="InterPro" id="IPR000719">
    <property type="entry name" value="Prot_kinase_dom"/>
</dbReference>
<evidence type="ECO:0000313" key="2">
    <source>
        <dbReference type="EMBL" id="KAB1215793.1"/>
    </source>
</evidence>
<name>A0A6A1VSJ9_9ROSI</name>
<sequence length="117" mass="13313">MGYAAPEYGLGNEVSTYGDVYSYGVLLLEMFTGRKPTDNMFKDGFTLHDFAKAGLQEQVIDILILFYFQKEKMRKQGEIMCPIKVKKKSQNQRMPEFATGSWSGLFRGNSKGKDEYG</sequence>
<comment type="caution">
    <text evidence="2">The sequence shown here is derived from an EMBL/GenBank/DDBJ whole genome shotgun (WGS) entry which is preliminary data.</text>
</comment>
<dbReference type="InterPro" id="IPR001245">
    <property type="entry name" value="Ser-Thr/Tyr_kinase_cat_dom"/>
</dbReference>
<evidence type="ECO:0000313" key="3">
    <source>
        <dbReference type="Proteomes" id="UP000516437"/>
    </source>
</evidence>
<dbReference type="InterPro" id="IPR051564">
    <property type="entry name" value="LRR_receptor-like_kinase"/>
</dbReference>
<evidence type="ECO:0000259" key="1">
    <source>
        <dbReference type="PROSITE" id="PS50011"/>
    </source>
</evidence>
<dbReference type="AlphaFoldDB" id="A0A6A1VSJ9"/>
<proteinExistence type="predicted"/>
<dbReference type="GO" id="GO:0005524">
    <property type="term" value="F:ATP binding"/>
    <property type="evidence" value="ECO:0007669"/>
    <property type="project" value="InterPro"/>
</dbReference>
<protein>
    <recommendedName>
        <fullName evidence="1">Protein kinase domain-containing protein</fullName>
    </recommendedName>
</protein>
<gene>
    <name evidence="2" type="ORF">CJ030_MR4G010901</name>
</gene>
<dbReference type="GO" id="GO:0004672">
    <property type="term" value="F:protein kinase activity"/>
    <property type="evidence" value="ECO:0007669"/>
    <property type="project" value="InterPro"/>
</dbReference>
<keyword evidence="3" id="KW-1185">Reference proteome</keyword>